<name>A0A6G8R637_9CAUD</name>
<dbReference type="InterPro" id="IPR020342">
    <property type="entry name" value="Phage_T4_Gp16_DNA-pack"/>
</dbReference>
<dbReference type="Gene3D" id="1.10.287.1060">
    <property type="entry name" value="ESAT-6-like"/>
    <property type="match status" value="1"/>
</dbReference>
<organism evidence="2 3">
    <name type="scientific">Synechococcus phage S-N03</name>
    <dbReference type="NCBI Taxonomy" id="2718943"/>
    <lineage>
        <taxon>Viruses</taxon>
        <taxon>Duplodnaviria</taxon>
        <taxon>Heunggongvirae</taxon>
        <taxon>Uroviricota</taxon>
        <taxon>Caudoviricetes</taxon>
        <taxon>Pantevenvirales</taxon>
        <taxon>Kyanoviridae</taxon>
        <taxon>Huanghaivirus</taxon>
        <taxon>Huanghaivirus snothree</taxon>
    </lineage>
</organism>
<evidence type="ECO:0000313" key="2">
    <source>
        <dbReference type="EMBL" id="QIN96865.1"/>
    </source>
</evidence>
<feature type="region of interest" description="Disordered" evidence="1">
    <location>
        <begin position="100"/>
        <end position="122"/>
    </location>
</feature>
<accession>A0A6G8R637</accession>
<sequence length="144" mass="15887">MTTPFESLDETFNVSPVEGEIVPVEDTELVTGTKSEDREDDYQFARQQLHSIVEKMQMTLDGALEVAQESDHPRAFEVAFAGAKHLADVVDKLQDLHAKEKKISEEQSAPSGGGVNNGTVNNVYMTGTTADMLKMLKEAQQEDK</sequence>
<dbReference type="EMBL" id="MT162466">
    <property type="protein sequence ID" value="QIN96865.1"/>
    <property type="molecule type" value="Genomic_DNA"/>
</dbReference>
<evidence type="ECO:0000313" key="3">
    <source>
        <dbReference type="Proteomes" id="UP000502617"/>
    </source>
</evidence>
<evidence type="ECO:0000256" key="1">
    <source>
        <dbReference type="SAM" id="MobiDB-lite"/>
    </source>
</evidence>
<protein>
    <submittedName>
        <fullName evidence="2">Terminase small subunit</fullName>
    </submittedName>
</protein>
<dbReference type="Proteomes" id="UP000502617">
    <property type="component" value="Segment"/>
</dbReference>
<dbReference type="GeneID" id="77945399"/>
<dbReference type="RefSeq" id="YP_010669245.1">
    <property type="nucleotide sequence ID" value="NC_070959.1"/>
</dbReference>
<dbReference type="Pfam" id="PF11053">
    <property type="entry name" value="DNA_Packaging"/>
    <property type="match status" value="1"/>
</dbReference>
<keyword evidence="3" id="KW-1185">Reference proteome</keyword>
<proteinExistence type="predicted"/>
<dbReference type="KEGG" id="vg:77945399"/>
<reference evidence="2 3" key="1">
    <citation type="submission" date="2020-03" db="EMBL/GenBank/DDBJ databases">
        <title>The Isolation and Genome Sequence of a Novel Cyanophage S-N03 from the Huanghai Sea, China.</title>
        <authorList>
            <person name="Jiang T."/>
        </authorList>
    </citation>
    <scope>NUCLEOTIDE SEQUENCE [LARGE SCALE GENOMIC DNA]</scope>
</reference>